<evidence type="ECO:0000313" key="3">
    <source>
        <dbReference type="Proteomes" id="UP000509750"/>
    </source>
</evidence>
<accession>A0A7D5GBN6</accession>
<dbReference type="RefSeq" id="WP_179169241.1">
    <property type="nucleotide sequence ID" value="NZ_CP058529.1"/>
</dbReference>
<name>A0A7D5GBN6_9EURY</name>
<keyword evidence="1" id="KW-1133">Transmembrane helix</keyword>
<organism evidence="2 3">
    <name type="scientific">Halorarum halophilum</name>
    <dbReference type="NCBI Taxonomy" id="2743090"/>
    <lineage>
        <taxon>Archaea</taxon>
        <taxon>Methanobacteriati</taxon>
        <taxon>Methanobacteriota</taxon>
        <taxon>Stenosarchaea group</taxon>
        <taxon>Halobacteria</taxon>
        <taxon>Halobacteriales</taxon>
        <taxon>Haloferacaceae</taxon>
        <taxon>Halorarum</taxon>
    </lineage>
</organism>
<dbReference type="GeneID" id="56028954"/>
<keyword evidence="1" id="KW-0812">Transmembrane</keyword>
<dbReference type="KEGG" id="halg:HUG10_08935"/>
<gene>
    <name evidence="2" type="ORF">HUG10_08935</name>
</gene>
<evidence type="ECO:0000256" key="1">
    <source>
        <dbReference type="SAM" id="Phobius"/>
    </source>
</evidence>
<dbReference type="EMBL" id="CP058529">
    <property type="protein sequence ID" value="QLG27666.1"/>
    <property type="molecule type" value="Genomic_DNA"/>
</dbReference>
<protein>
    <submittedName>
        <fullName evidence="2">Uncharacterized protein</fullName>
    </submittedName>
</protein>
<keyword evidence="1" id="KW-0472">Membrane</keyword>
<dbReference type="Proteomes" id="UP000509750">
    <property type="component" value="Chromosome"/>
</dbReference>
<sequence length="262" mass="28249">MTKTSSNRCSRLVQVLIVLSLLVTAVAPAAAVSVGEQDLPDTAEVGEEVTATLTLAELYGEYDSWQLAGSTGLGNVTWTVTYYDQAGNQVDQESYDGESFEGASVSIDDGHDEVRVRVTGTVPPIEAYDYERQAEFRLVELQQVRQGGDSNEIVAENATQYTQESREAREALDSAAAAIDSAGNPTNAEETFDSAVNAYEAGNFDNAVTLAERSEREANQASSDQQRNQLIIYGVAGLLVLAVLVGGVLYWRSGQDNYDRLG</sequence>
<proteinExistence type="predicted"/>
<dbReference type="OrthoDB" id="342245at2157"/>
<reference evidence="2 3" key="1">
    <citation type="submission" date="2020-07" db="EMBL/GenBank/DDBJ databases">
        <title>Gai3-2, isolated from salt lake.</title>
        <authorList>
            <person name="Cui H."/>
            <person name="Shi X."/>
        </authorList>
    </citation>
    <scope>NUCLEOTIDE SEQUENCE [LARGE SCALE GENOMIC DNA]</scope>
    <source>
        <strain evidence="2 3">Gai3-2</strain>
    </source>
</reference>
<feature type="transmembrane region" description="Helical" evidence="1">
    <location>
        <begin position="230"/>
        <end position="251"/>
    </location>
</feature>
<evidence type="ECO:0000313" key="2">
    <source>
        <dbReference type="EMBL" id="QLG27666.1"/>
    </source>
</evidence>
<dbReference type="AlphaFoldDB" id="A0A7D5GBN6"/>
<keyword evidence="3" id="KW-1185">Reference proteome</keyword>